<proteinExistence type="predicted"/>
<dbReference type="EMBL" id="CAJPIN010000931">
    <property type="protein sequence ID" value="CAG2054037.1"/>
    <property type="molecule type" value="Genomic_DNA"/>
</dbReference>
<name>A0ABN7NDW5_TIMPD</name>
<protein>
    <submittedName>
        <fullName evidence="2">Uncharacterized protein</fullName>
    </submittedName>
</protein>
<feature type="region of interest" description="Disordered" evidence="1">
    <location>
        <begin position="194"/>
        <end position="217"/>
    </location>
</feature>
<sequence length="217" mass="24438">MISKMRQIIILSFLCVVYSADLLNCYVLDYLDQWFSNWAPFSGYASISQGKVGKIKRDLWKAPILDSDRYLGSQRDVVVEFNRRHPGKSVTHSAVGKRLNKFRETRSTQDKQRSGRPSTGGARILTAQYFLSLCKRSHLNQYVSADRIRVTKTSRDKLPLVGKGTGSLIIIDSQLLQTAKVPADSMSLVGSELATSERPVHHSWRGSRLENNHSLGK</sequence>
<reference evidence="2" key="1">
    <citation type="submission" date="2021-03" db="EMBL/GenBank/DDBJ databases">
        <authorList>
            <person name="Tran Van P."/>
        </authorList>
    </citation>
    <scope>NUCLEOTIDE SEQUENCE</scope>
</reference>
<keyword evidence="3" id="KW-1185">Reference proteome</keyword>
<accession>A0ABN7NDW5</accession>
<evidence type="ECO:0000313" key="3">
    <source>
        <dbReference type="Proteomes" id="UP001153148"/>
    </source>
</evidence>
<feature type="compositionally biased region" description="Basic and acidic residues" evidence="1">
    <location>
        <begin position="101"/>
        <end position="113"/>
    </location>
</feature>
<gene>
    <name evidence="2" type="ORF">TPAB3V08_LOCUS1076</name>
</gene>
<organism evidence="2 3">
    <name type="scientific">Timema podura</name>
    <name type="common">Walking stick</name>
    <dbReference type="NCBI Taxonomy" id="61482"/>
    <lineage>
        <taxon>Eukaryota</taxon>
        <taxon>Metazoa</taxon>
        <taxon>Ecdysozoa</taxon>
        <taxon>Arthropoda</taxon>
        <taxon>Hexapoda</taxon>
        <taxon>Insecta</taxon>
        <taxon>Pterygota</taxon>
        <taxon>Neoptera</taxon>
        <taxon>Polyneoptera</taxon>
        <taxon>Phasmatodea</taxon>
        <taxon>Timematodea</taxon>
        <taxon>Timematoidea</taxon>
        <taxon>Timematidae</taxon>
        <taxon>Timema</taxon>
    </lineage>
</organism>
<evidence type="ECO:0000256" key="1">
    <source>
        <dbReference type="SAM" id="MobiDB-lite"/>
    </source>
</evidence>
<feature type="region of interest" description="Disordered" evidence="1">
    <location>
        <begin position="101"/>
        <end position="120"/>
    </location>
</feature>
<evidence type="ECO:0000313" key="2">
    <source>
        <dbReference type="EMBL" id="CAG2054037.1"/>
    </source>
</evidence>
<dbReference type="Proteomes" id="UP001153148">
    <property type="component" value="Unassembled WGS sequence"/>
</dbReference>
<comment type="caution">
    <text evidence="2">The sequence shown here is derived from an EMBL/GenBank/DDBJ whole genome shotgun (WGS) entry which is preliminary data.</text>
</comment>